<proteinExistence type="predicted"/>
<dbReference type="OrthoDB" id="6158906at2759"/>
<dbReference type="EMBL" id="KQ419748">
    <property type="protein sequence ID" value="KOF82474.1"/>
    <property type="molecule type" value="Genomic_DNA"/>
</dbReference>
<accession>A0A0L8H016</accession>
<dbReference type="Pfam" id="PF13843">
    <property type="entry name" value="DDE_Tnp_1_7"/>
    <property type="match status" value="1"/>
</dbReference>
<sequence>MNIDVLATNGTEIEIVPATMSLQRFRFLLCSMSFHDIYTRVERRLEDKFAPFRKFFEKFVNNCIASYYVVEILAAFRGNCPFRVYVPSIPPKYGIKIFILADAKTFLRMEVYLGKQTEGPSIIDNSGASVVKRLASHINGSGRNITMYNWFTSYRLAVDLLKNNRITLVGTLRKNKTEHPPQFVATRGRTEYTSSFGFQKDVTLTSYVIKKGKNVVLLSTMHHDAAIDESTKKARKPEITTFYNDTKGGIGTADQLRSIYNFSRNTQH</sequence>
<reference evidence="2" key="1">
    <citation type="submission" date="2015-07" db="EMBL/GenBank/DDBJ databases">
        <title>MeaNS - Measles Nucleotide Surveillance Program.</title>
        <authorList>
            <person name="Tran T."/>
            <person name="Druce J."/>
        </authorList>
    </citation>
    <scope>NUCLEOTIDE SEQUENCE</scope>
    <source>
        <strain evidence="2">UCB-OBI-ISO-001</strain>
        <tissue evidence="2">Gonad</tissue>
    </source>
</reference>
<dbReference type="InterPro" id="IPR029526">
    <property type="entry name" value="PGBD"/>
</dbReference>
<protein>
    <recommendedName>
        <fullName evidence="1">PiggyBac transposable element-derived protein domain-containing protein</fullName>
    </recommendedName>
</protein>
<evidence type="ECO:0000313" key="2">
    <source>
        <dbReference type="EMBL" id="KOF82474.1"/>
    </source>
</evidence>
<dbReference type="PANTHER" id="PTHR46599">
    <property type="entry name" value="PIGGYBAC TRANSPOSABLE ELEMENT-DERIVED PROTEIN 4"/>
    <property type="match status" value="1"/>
</dbReference>
<evidence type="ECO:0000259" key="1">
    <source>
        <dbReference type="Pfam" id="PF13843"/>
    </source>
</evidence>
<gene>
    <name evidence="2" type="ORF">OCBIM_22025253mg</name>
</gene>
<name>A0A0L8H016_OCTBM</name>
<dbReference type="AlphaFoldDB" id="A0A0L8H016"/>
<organism evidence="2">
    <name type="scientific">Octopus bimaculoides</name>
    <name type="common">California two-spotted octopus</name>
    <dbReference type="NCBI Taxonomy" id="37653"/>
    <lineage>
        <taxon>Eukaryota</taxon>
        <taxon>Metazoa</taxon>
        <taxon>Spiralia</taxon>
        <taxon>Lophotrochozoa</taxon>
        <taxon>Mollusca</taxon>
        <taxon>Cephalopoda</taxon>
        <taxon>Coleoidea</taxon>
        <taxon>Octopodiformes</taxon>
        <taxon>Octopoda</taxon>
        <taxon>Incirrata</taxon>
        <taxon>Octopodidae</taxon>
        <taxon>Octopus</taxon>
    </lineage>
</organism>
<feature type="domain" description="PiggyBac transposable element-derived protein" evidence="1">
    <location>
        <begin position="10"/>
        <end position="266"/>
    </location>
</feature>
<dbReference type="PANTHER" id="PTHR46599:SF6">
    <property type="entry name" value="DUAL SPECIFICITY PHOSPHATASE 26"/>
    <property type="match status" value="1"/>
</dbReference>